<dbReference type="PANTHER" id="PTHR43327">
    <property type="entry name" value="STOMATIN-LIKE PROTEIN 2, MITOCHONDRIAL"/>
    <property type="match status" value="1"/>
</dbReference>
<organism evidence="9 10">
    <name type="scientific">Aureimonas glaciei</name>
    <dbReference type="NCBI Taxonomy" id="1776957"/>
    <lineage>
        <taxon>Bacteria</taxon>
        <taxon>Pseudomonadati</taxon>
        <taxon>Pseudomonadota</taxon>
        <taxon>Alphaproteobacteria</taxon>
        <taxon>Hyphomicrobiales</taxon>
        <taxon>Aurantimonadaceae</taxon>
        <taxon>Aureimonas</taxon>
    </lineage>
</organism>
<evidence type="ECO:0000256" key="2">
    <source>
        <dbReference type="ARBA" id="ARBA00006971"/>
    </source>
</evidence>
<keyword evidence="10" id="KW-1185">Reference proteome</keyword>
<dbReference type="GO" id="GO:0006508">
    <property type="term" value="P:proteolysis"/>
    <property type="evidence" value="ECO:0007669"/>
    <property type="project" value="UniProtKB-KW"/>
</dbReference>
<evidence type="ECO:0000313" key="9">
    <source>
        <dbReference type="EMBL" id="GGD20290.1"/>
    </source>
</evidence>
<comment type="subunit">
    <text evidence="6">HflC and HflK may interact to form a multimeric complex.</text>
</comment>
<feature type="region of interest" description="Disordered" evidence="7">
    <location>
        <begin position="1"/>
        <end position="42"/>
    </location>
</feature>
<reference evidence="9" key="2">
    <citation type="submission" date="2020-09" db="EMBL/GenBank/DDBJ databases">
        <authorList>
            <person name="Sun Q."/>
            <person name="Zhou Y."/>
        </authorList>
    </citation>
    <scope>NUCLEOTIDE SEQUENCE</scope>
    <source>
        <strain evidence="9">CGMCC 1.15493</strain>
    </source>
</reference>
<dbReference type="Gene3D" id="3.30.479.30">
    <property type="entry name" value="Band 7 domain"/>
    <property type="match status" value="1"/>
</dbReference>
<protein>
    <recommendedName>
        <fullName evidence="6">Protein HflK</fullName>
    </recommendedName>
</protein>
<feature type="domain" description="Band 7" evidence="8">
    <location>
        <begin position="94"/>
        <end position="266"/>
    </location>
</feature>
<keyword evidence="9" id="KW-0645">Protease</keyword>
<keyword evidence="9" id="KW-0378">Hydrolase</keyword>
<dbReference type="InterPro" id="IPR020980">
    <property type="entry name" value="Membrane_HflK_N"/>
</dbReference>
<evidence type="ECO:0000256" key="6">
    <source>
        <dbReference type="RuleBase" id="RU364113"/>
    </source>
</evidence>
<keyword evidence="3 6" id="KW-0812">Transmembrane</keyword>
<dbReference type="Pfam" id="PF12221">
    <property type="entry name" value="HflK_N"/>
    <property type="match status" value="1"/>
</dbReference>
<dbReference type="SMART" id="SM00244">
    <property type="entry name" value="PHB"/>
    <property type="match status" value="1"/>
</dbReference>
<dbReference type="Pfam" id="PF01145">
    <property type="entry name" value="Band_7"/>
    <property type="match status" value="1"/>
</dbReference>
<comment type="caution">
    <text evidence="9">The sequence shown here is derived from an EMBL/GenBank/DDBJ whole genome shotgun (WGS) entry which is preliminary data.</text>
</comment>
<proteinExistence type="inferred from homology"/>
<dbReference type="InterPro" id="IPR001107">
    <property type="entry name" value="Band_7"/>
</dbReference>
<comment type="subcellular location">
    <subcellularLocation>
        <location evidence="1">Membrane</location>
        <topology evidence="1">Single-pass membrane protein</topology>
    </subcellularLocation>
</comment>
<evidence type="ECO:0000256" key="1">
    <source>
        <dbReference type="ARBA" id="ARBA00004167"/>
    </source>
</evidence>
<comment type="function">
    <text evidence="6">HflC and HflK could encode or regulate a protease.</text>
</comment>
<dbReference type="PANTHER" id="PTHR43327:SF2">
    <property type="entry name" value="MODULATOR OF FTSH PROTEASE HFLK"/>
    <property type="match status" value="1"/>
</dbReference>
<gene>
    <name evidence="9" type="ORF">GCM10011335_24010</name>
</gene>
<feature type="compositionally biased region" description="Polar residues" evidence="7">
    <location>
        <begin position="389"/>
        <end position="405"/>
    </location>
</feature>
<evidence type="ECO:0000256" key="4">
    <source>
        <dbReference type="ARBA" id="ARBA00022989"/>
    </source>
</evidence>
<accession>A0A916XXN6</accession>
<dbReference type="GO" id="GO:0008233">
    <property type="term" value="F:peptidase activity"/>
    <property type="evidence" value="ECO:0007669"/>
    <property type="project" value="UniProtKB-KW"/>
</dbReference>
<evidence type="ECO:0000313" key="10">
    <source>
        <dbReference type="Proteomes" id="UP000613160"/>
    </source>
</evidence>
<dbReference type="InterPro" id="IPR050710">
    <property type="entry name" value="Band7/mec-2_domain"/>
</dbReference>
<reference evidence="9" key="1">
    <citation type="journal article" date="2014" name="Int. J. Syst. Evol. Microbiol.">
        <title>Complete genome sequence of Corynebacterium casei LMG S-19264T (=DSM 44701T), isolated from a smear-ripened cheese.</title>
        <authorList>
            <consortium name="US DOE Joint Genome Institute (JGI-PGF)"/>
            <person name="Walter F."/>
            <person name="Albersmeier A."/>
            <person name="Kalinowski J."/>
            <person name="Ruckert C."/>
        </authorList>
    </citation>
    <scope>NUCLEOTIDE SEQUENCE</scope>
    <source>
        <strain evidence="9">CGMCC 1.15493</strain>
    </source>
</reference>
<evidence type="ECO:0000256" key="5">
    <source>
        <dbReference type="ARBA" id="ARBA00023136"/>
    </source>
</evidence>
<feature type="compositionally biased region" description="Low complexity" evidence="7">
    <location>
        <begin position="377"/>
        <end position="387"/>
    </location>
</feature>
<name>A0A916XXN6_9HYPH</name>
<dbReference type="AlphaFoldDB" id="A0A916XXN6"/>
<dbReference type="RefSeq" id="WP_188850861.1">
    <property type="nucleotide sequence ID" value="NZ_BMJJ01000005.1"/>
</dbReference>
<evidence type="ECO:0000256" key="7">
    <source>
        <dbReference type="SAM" id="MobiDB-lite"/>
    </source>
</evidence>
<dbReference type="InterPro" id="IPR010201">
    <property type="entry name" value="HflK"/>
</dbReference>
<dbReference type="InterPro" id="IPR036013">
    <property type="entry name" value="Band_7/SPFH_dom_sf"/>
</dbReference>
<dbReference type="NCBIfam" id="TIGR01933">
    <property type="entry name" value="hflK"/>
    <property type="match status" value="1"/>
</dbReference>
<comment type="similarity">
    <text evidence="2 6">Belongs to the band 7/mec-2 family. HflK subfamily.</text>
</comment>
<evidence type="ECO:0000256" key="3">
    <source>
        <dbReference type="ARBA" id="ARBA00022692"/>
    </source>
</evidence>
<dbReference type="EMBL" id="BMJJ01000005">
    <property type="protein sequence ID" value="GGD20290.1"/>
    <property type="molecule type" value="Genomic_DNA"/>
</dbReference>
<sequence length="405" mass="42883">MPWSNQTGGGGGWKSGGGNGGGPWGQGPQGQRPGNKSPDLEEILKRGQDRLRRAIPGGGGGGRGGPGAGAGGSGGGLALGGLLLVLFAVIWAFNAIHMVQPGEYGVKVFLGKPREQLANEGLNFTLWPLETFATVPAVENQLAIGRTGTDSAGGNSPGLMLSGDQNIVNVQFSVLYRIDKPQDYLFNVDDPQGMLRQVSESAMREVVGRRPVDEVFRDNRAGIAESVRAIIQDALDRYGSGIRISGVSIEDAAPPQQVATAFEEVQRAGQDQIRFVEEASLYRNQQLGRARGEALQIREDAAAEKNRLIQDANGESQRFTDILDEYEKAPEVTRKRLFLETMESVYGDSKKVLVDGSVGQQGVVPYLPLGSLQTPAAPNAATPARPAGQTGNTIPASPATIQGTN</sequence>
<feature type="region of interest" description="Disordered" evidence="7">
    <location>
        <begin position="377"/>
        <end position="405"/>
    </location>
</feature>
<keyword evidence="5 6" id="KW-0472">Membrane</keyword>
<keyword evidence="4 6" id="KW-1133">Transmembrane helix</keyword>
<dbReference type="Proteomes" id="UP000613160">
    <property type="component" value="Unassembled WGS sequence"/>
</dbReference>
<dbReference type="CDD" id="cd03404">
    <property type="entry name" value="SPFH_HflK"/>
    <property type="match status" value="1"/>
</dbReference>
<dbReference type="SUPFAM" id="SSF117892">
    <property type="entry name" value="Band 7/SPFH domain"/>
    <property type="match status" value="1"/>
</dbReference>
<feature type="compositionally biased region" description="Gly residues" evidence="7">
    <location>
        <begin position="7"/>
        <end position="28"/>
    </location>
</feature>
<evidence type="ECO:0000259" key="8">
    <source>
        <dbReference type="SMART" id="SM00244"/>
    </source>
</evidence>
<dbReference type="GO" id="GO:0016020">
    <property type="term" value="C:membrane"/>
    <property type="evidence" value="ECO:0007669"/>
    <property type="project" value="UniProtKB-SubCell"/>
</dbReference>
<feature type="transmembrane region" description="Helical" evidence="6">
    <location>
        <begin position="76"/>
        <end position="96"/>
    </location>
</feature>